<evidence type="ECO:0000313" key="2">
    <source>
        <dbReference type="Proteomes" id="UP001242045"/>
    </source>
</evidence>
<keyword evidence="1" id="KW-0808">Transferase</keyword>
<sequence>MLIVLSGLPGSGKTTVARELVGRLSAVYLRIDAIEQALVSAKVLAGEVGPAGYEVAYALARSNLALGLTVVADCVNPLPVTREAWRAVAAITSSRVLEVETVCSDVAEHRRRVELRAPDIPGHVLPDWASVLRHDYAPWTTDRLLIDTAAVSASDAAQRIATAARA</sequence>
<dbReference type="Pfam" id="PF13671">
    <property type="entry name" value="AAA_33"/>
    <property type="match status" value="1"/>
</dbReference>
<proteinExistence type="predicted"/>
<dbReference type="Gene3D" id="3.40.50.300">
    <property type="entry name" value="P-loop containing nucleotide triphosphate hydrolases"/>
    <property type="match status" value="1"/>
</dbReference>
<dbReference type="EMBL" id="JAUSRD010000013">
    <property type="protein sequence ID" value="MDP9895615.1"/>
    <property type="molecule type" value="Genomic_DNA"/>
</dbReference>
<evidence type="ECO:0000313" key="1">
    <source>
        <dbReference type="EMBL" id="MDP9895615.1"/>
    </source>
</evidence>
<dbReference type="GO" id="GO:0016301">
    <property type="term" value="F:kinase activity"/>
    <property type="evidence" value="ECO:0007669"/>
    <property type="project" value="UniProtKB-KW"/>
</dbReference>
<organism evidence="1 2">
    <name type="scientific">Variovorax boronicumulans</name>
    <dbReference type="NCBI Taxonomy" id="436515"/>
    <lineage>
        <taxon>Bacteria</taxon>
        <taxon>Pseudomonadati</taxon>
        <taxon>Pseudomonadota</taxon>
        <taxon>Betaproteobacteria</taxon>
        <taxon>Burkholderiales</taxon>
        <taxon>Comamonadaceae</taxon>
        <taxon>Variovorax</taxon>
    </lineage>
</organism>
<gene>
    <name evidence="1" type="ORF">J2W31_004742</name>
</gene>
<dbReference type="AlphaFoldDB" id="A0AAW8CZ48"/>
<reference evidence="1" key="1">
    <citation type="submission" date="2023-07" db="EMBL/GenBank/DDBJ databases">
        <title>Sorghum-associated microbial communities from plants grown in Nebraska, USA.</title>
        <authorList>
            <person name="Schachtman D."/>
        </authorList>
    </citation>
    <scope>NUCLEOTIDE SEQUENCE</scope>
    <source>
        <strain evidence="1">DS3754</strain>
    </source>
</reference>
<dbReference type="SUPFAM" id="SSF52540">
    <property type="entry name" value="P-loop containing nucleoside triphosphate hydrolases"/>
    <property type="match status" value="1"/>
</dbReference>
<keyword evidence="1" id="KW-0418">Kinase</keyword>
<protein>
    <submittedName>
        <fullName evidence="1">Kinase</fullName>
    </submittedName>
</protein>
<dbReference type="PANTHER" id="PTHR37807">
    <property type="entry name" value="OS07G0160300 PROTEIN"/>
    <property type="match status" value="1"/>
</dbReference>
<comment type="caution">
    <text evidence="1">The sequence shown here is derived from an EMBL/GenBank/DDBJ whole genome shotgun (WGS) entry which is preliminary data.</text>
</comment>
<dbReference type="RefSeq" id="WP_306879391.1">
    <property type="nucleotide sequence ID" value="NZ_JAUSRD010000013.1"/>
</dbReference>
<dbReference type="PANTHER" id="PTHR37807:SF3">
    <property type="entry name" value="OS07G0160300 PROTEIN"/>
    <property type="match status" value="1"/>
</dbReference>
<accession>A0AAW8CZ48</accession>
<dbReference type="Proteomes" id="UP001242045">
    <property type="component" value="Unassembled WGS sequence"/>
</dbReference>
<name>A0AAW8CZ48_9BURK</name>
<dbReference type="InterPro" id="IPR027417">
    <property type="entry name" value="P-loop_NTPase"/>
</dbReference>